<evidence type="ECO:0000313" key="3">
    <source>
        <dbReference type="Proteomes" id="UP001296706"/>
    </source>
</evidence>
<proteinExistence type="predicted"/>
<evidence type="ECO:0000313" key="2">
    <source>
        <dbReference type="EMBL" id="NMH77210.1"/>
    </source>
</evidence>
<reference evidence="2 3" key="1">
    <citation type="submission" date="2020-04" db="EMBL/GenBank/DDBJ databases">
        <authorList>
            <person name="Klaysubun C."/>
            <person name="Duangmal K."/>
            <person name="Lipun K."/>
        </authorList>
    </citation>
    <scope>NUCLEOTIDE SEQUENCE [LARGE SCALE GENOMIC DNA]</scope>
    <source>
        <strain evidence="2 3">JCM 11839</strain>
    </source>
</reference>
<dbReference type="InterPro" id="IPR036551">
    <property type="entry name" value="Flavin_trans-like"/>
</dbReference>
<dbReference type="Gene3D" id="3.40.50.1950">
    <property type="entry name" value="Flavin prenyltransferase-like"/>
    <property type="match status" value="1"/>
</dbReference>
<evidence type="ECO:0000259" key="1">
    <source>
        <dbReference type="Pfam" id="PF02441"/>
    </source>
</evidence>
<keyword evidence="3" id="KW-1185">Reference proteome</keyword>
<dbReference type="SUPFAM" id="SSF52507">
    <property type="entry name" value="Homo-oligomeric flavin-containing Cys decarboxylases, HFCD"/>
    <property type="match status" value="1"/>
</dbReference>
<dbReference type="Proteomes" id="UP001296706">
    <property type="component" value="Unassembled WGS sequence"/>
</dbReference>
<organism evidence="2 3">
    <name type="scientific">Pseudonocardia xinjiangensis</name>
    <dbReference type="NCBI Taxonomy" id="75289"/>
    <lineage>
        <taxon>Bacteria</taxon>
        <taxon>Bacillati</taxon>
        <taxon>Actinomycetota</taxon>
        <taxon>Actinomycetes</taxon>
        <taxon>Pseudonocardiales</taxon>
        <taxon>Pseudonocardiaceae</taxon>
        <taxon>Pseudonocardia</taxon>
    </lineage>
</organism>
<dbReference type="InterPro" id="IPR003382">
    <property type="entry name" value="Flavoprotein"/>
</dbReference>
<dbReference type="RefSeq" id="WP_169395283.1">
    <property type="nucleotide sequence ID" value="NZ_BAAAJH010000001.1"/>
</dbReference>
<protein>
    <recommendedName>
        <fullName evidence="1">Flavoprotein domain-containing protein</fullName>
    </recommendedName>
</protein>
<comment type="caution">
    <text evidence="2">The sequence shown here is derived from an EMBL/GenBank/DDBJ whole genome shotgun (WGS) entry which is preliminary data.</text>
</comment>
<name>A0ABX1RDK8_9PSEU</name>
<feature type="domain" description="Flavoprotein" evidence="1">
    <location>
        <begin position="7"/>
        <end position="118"/>
    </location>
</feature>
<gene>
    <name evidence="2" type="ORF">HF577_08905</name>
</gene>
<dbReference type="EMBL" id="JAAXKY010000020">
    <property type="protein sequence ID" value="NMH77210.1"/>
    <property type="molecule type" value="Genomic_DNA"/>
</dbReference>
<dbReference type="Pfam" id="PF02441">
    <property type="entry name" value="Flavoprotein"/>
    <property type="match status" value="1"/>
</dbReference>
<sequence>MMDGWPLTLVVCGAPLAARAAEVANVLSARWAVSIVSTEAAGTWFQGATVDERPRPEQVVACPLTFNSANRVAAGIMDTPASGVLCDALGAGIPVVAVPMVNDRLWGHPAWASTLRVLREAGVRLVDPQSGRIGEVSPVRSGTGPEVVAMFDPSWVVDAVG</sequence>
<accession>A0ABX1RDK8</accession>